<sequence>MISKNVEILKKNKFLVNFKYLGKYSTNNIKENNFKKNKSFEEKWKYIIRNDYISKIINIFENNNKNEIEKYNCCHFIIGGEGVGKKFFIEKSKEKFLNDKKEKKKKYIFFEYDFKLIKDISFNLKLHSLESFLRYKLLKELNNDIENKKIKLKDLYNYLVDQENGILLSKMNSFFKYILNNPQMFDYLNDQDREEIQNFLILLEKNKFFFENWNHFIKILLRKLNVKCFCSYLNEFSSSLYFFKMMAEYEEYNHYSNNSKNVLTNYSNGLYVYKYFLSILKFLEVKYSYNFYFIFINFNLSLLCSQPVRNFNFFVNLINENIEKIYNLPVIIHSVKNLEIMKFIFIYNNIIMKYYFENKEKINYNYYNNLNENELENYELIKNNLIEINDFSYDMVKCLMVPIFTKNEEISKCVYNIVGGNVNLIKMICKGLHKLNEEFNELKIINEIENEKKKNVTYDIDEEELDCKNSVEEIVQYKKSEKEKLLLKNISQNILHNFILDFEHKIIQFLSLPNIEKMKTDNIQEKRKGLTCVEFYFTIFEVIRYFLKKQKVFCKNIINLNNPILLGLIDVNIIHYNYENKYLELTNKFYEVLLLNYIDLKYKQFPFKIKAQYNINYMLNYKTIEQEYKLLETQV</sequence>
<organism evidence="1 2">
    <name type="scientific">Plasmodium gallinaceum</name>
    <dbReference type="NCBI Taxonomy" id="5849"/>
    <lineage>
        <taxon>Eukaryota</taxon>
        <taxon>Sar</taxon>
        <taxon>Alveolata</taxon>
        <taxon>Apicomplexa</taxon>
        <taxon>Aconoidasida</taxon>
        <taxon>Haemosporida</taxon>
        <taxon>Plasmodiidae</taxon>
        <taxon>Plasmodium</taxon>
        <taxon>Plasmodium (Haemamoeba)</taxon>
    </lineage>
</organism>
<protein>
    <submittedName>
        <fullName evidence="1">Uncharacterized protein</fullName>
    </submittedName>
</protein>
<comment type="caution">
    <text evidence="1">The sequence shown here is derived from an EMBL/GenBank/DDBJ whole genome shotgun (WGS) entry which is preliminary data.</text>
</comment>
<dbReference type="OrthoDB" id="364143at2759"/>
<dbReference type="AlphaFoldDB" id="A0A1J1GXP2"/>
<evidence type="ECO:0000313" key="2">
    <source>
        <dbReference type="Proteomes" id="UP000220797"/>
    </source>
</evidence>
<gene>
    <name evidence="1" type="ORF">PGAL8A_00491700</name>
</gene>
<name>A0A1J1GXP2_PLAGA</name>
<dbReference type="EMBL" id="CVMV01000096">
    <property type="protein sequence ID" value="CRG97338.1"/>
    <property type="molecule type" value="Genomic_DNA"/>
</dbReference>
<dbReference type="VEuPathDB" id="PlasmoDB:PGAL8A_00491700"/>
<dbReference type="GeneID" id="39733450"/>
<proteinExistence type="predicted"/>
<dbReference type="RefSeq" id="XP_028530140.1">
    <property type="nucleotide sequence ID" value="XM_028673715.1"/>
</dbReference>
<keyword evidence="2" id="KW-1185">Reference proteome</keyword>
<evidence type="ECO:0000313" key="1">
    <source>
        <dbReference type="EMBL" id="CRG97338.1"/>
    </source>
</evidence>
<dbReference type="Proteomes" id="UP000220797">
    <property type="component" value="Unassembled WGS sequence"/>
</dbReference>
<reference evidence="1" key="1">
    <citation type="submission" date="2015-04" db="EMBL/GenBank/DDBJ databases">
        <authorList>
            <consortium name="Pathogen Informatics"/>
        </authorList>
    </citation>
    <scope>NUCLEOTIDE SEQUENCE [LARGE SCALE GENOMIC DNA]</scope>
    <source>
        <strain evidence="1">8A</strain>
    </source>
</reference>
<accession>A0A1J1GXP2</accession>